<sequence length="534" mass="57529">MTASRSRVVVVVGLLLLLAAVAPVVGVEQVIGSPDVDVFSPDNEVHPGEETTLPVYLSNTGQLRQSGPAEYVDRVTTARGLTFTVSDGDAPIDVNTGRYPVGSVPEGTAGPFPVSITVAEDAPPGTYRLPVRVRYAYTLMVDYSTSPPDFVDSTRDRRQYLTVVVRDVPRFEVVNTSSSVGVGGRGNVSVTVENVGTDPARDATLRLDSPSDEVFLGTRSTSSRAFTGTWNPGERRTFAFAARTTDDAVIREYPLVARVAYRDRDGIGRTSRELTTGFTPLPEQTFAVSNLSTDLYVGEPGTIRGTVVNTGPRTVTDATLVYTSSTPNLQPVDREVALGRLAPGEQRDFAYEMTVSERASATTLPANLSVRYRDGEGNRGTSDPLEPSVVVAPERTWLAVTPESNTFTVDSENRLTIRIRNVEGVPLRNVVARLSVDAPFETESRVAYVDDLRPNASATLAFELTVSEDAVPTRSSVRLNVTADRPDGETIHLDTYDVPVVVADEAGPTDIVVLVAGSLVALALLVGGWLWIRR</sequence>
<gene>
    <name evidence="2" type="ORF">DU500_05420</name>
</gene>
<keyword evidence="1" id="KW-0812">Transmembrane</keyword>
<dbReference type="KEGG" id="haj:DU500_05420"/>
<dbReference type="RefSeq" id="WP_114585072.1">
    <property type="nucleotide sequence ID" value="NZ_CP031150.1"/>
</dbReference>
<reference evidence="2 3" key="1">
    <citation type="submission" date="2018-07" db="EMBL/GenBank/DDBJ databases">
        <title>Genome sequences of Haloplanus sp. CBA1113.</title>
        <authorList>
            <person name="Kim Y.B."/>
            <person name="Roh S.W."/>
        </authorList>
    </citation>
    <scope>NUCLEOTIDE SEQUENCE [LARGE SCALE GENOMIC DNA]</scope>
    <source>
        <strain evidence="2 3">CBA1113</strain>
    </source>
</reference>
<dbReference type="Proteomes" id="UP000253273">
    <property type="component" value="Chromosome"/>
</dbReference>
<feature type="transmembrane region" description="Helical" evidence="1">
    <location>
        <begin position="511"/>
        <end position="532"/>
    </location>
</feature>
<dbReference type="InterPro" id="IPR013783">
    <property type="entry name" value="Ig-like_fold"/>
</dbReference>
<keyword evidence="1" id="KW-0472">Membrane</keyword>
<protein>
    <submittedName>
        <fullName evidence="2">Sialidase</fullName>
    </submittedName>
</protein>
<dbReference type="PANTHER" id="PTHR35902:SF3">
    <property type="entry name" value="NPCBM-ASSOCIATED, NEW3 DOMAIN OF ALPHA-GALACTOSIDASE"/>
    <property type="match status" value="1"/>
</dbReference>
<evidence type="ECO:0000313" key="2">
    <source>
        <dbReference type="EMBL" id="AXG05924.1"/>
    </source>
</evidence>
<dbReference type="GeneID" id="37282803"/>
<organism evidence="2 3">
    <name type="scientific">Haloplanus rubicundus</name>
    <dbReference type="NCBI Taxonomy" id="1547898"/>
    <lineage>
        <taxon>Archaea</taxon>
        <taxon>Methanobacteriati</taxon>
        <taxon>Methanobacteriota</taxon>
        <taxon>Stenosarchaea group</taxon>
        <taxon>Halobacteria</taxon>
        <taxon>Halobacteriales</taxon>
        <taxon>Haloferacaceae</taxon>
        <taxon>Haloplanus</taxon>
    </lineage>
</organism>
<evidence type="ECO:0000313" key="3">
    <source>
        <dbReference type="Proteomes" id="UP000253273"/>
    </source>
</evidence>
<proteinExistence type="predicted"/>
<evidence type="ECO:0000256" key="1">
    <source>
        <dbReference type="SAM" id="Phobius"/>
    </source>
</evidence>
<dbReference type="AlphaFoldDB" id="A0A345E152"/>
<dbReference type="Gene3D" id="2.60.40.10">
    <property type="entry name" value="Immunoglobulins"/>
    <property type="match status" value="1"/>
</dbReference>
<dbReference type="PANTHER" id="PTHR35902">
    <property type="entry name" value="S-LAYER DOMAIN-LIKE PROTEIN-RELATED"/>
    <property type="match status" value="1"/>
</dbReference>
<name>A0A345E152_9EURY</name>
<keyword evidence="1" id="KW-1133">Transmembrane helix</keyword>
<keyword evidence="3" id="KW-1185">Reference proteome</keyword>
<accession>A0A345E152</accession>
<dbReference type="OrthoDB" id="56770at2157"/>
<dbReference type="EMBL" id="CP031150">
    <property type="protein sequence ID" value="AXG05924.1"/>
    <property type="molecule type" value="Genomic_DNA"/>
</dbReference>